<dbReference type="Gene3D" id="2.40.50.140">
    <property type="entry name" value="Nucleic acid-binding proteins"/>
    <property type="match status" value="1"/>
</dbReference>
<dbReference type="AlphaFoldDB" id="A0A540VHZ3"/>
<accession>A0A540VHZ3</accession>
<dbReference type="InterPro" id="IPR002810">
    <property type="entry name" value="NfeD-like_C"/>
</dbReference>
<name>A0A540VHZ3_9CHLR</name>
<feature type="transmembrane region" description="Helical" evidence="1">
    <location>
        <begin position="33"/>
        <end position="50"/>
    </location>
</feature>
<feature type="domain" description="NfeD-like C-terminal" evidence="2">
    <location>
        <begin position="63"/>
        <end position="110"/>
    </location>
</feature>
<proteinExistence type="predicted"/>
<dbReference type="Pfam" id="PF01957">
    <property type="entry name" value="NfeD"/>
    <property type="match status" value="1"/>
</dbReference>
<dbReference type="InterPro" id="IPR012340">
    <property type="entry name" value="NA-bd_OB-fold"/>
</dbReference>
<evidence type="ECO:0000313" key="3">
    <source>
        <dbReference type="EMBL" id="TQE96384.1"/>
    </source>
</evidence>
<sequence>MGSEEDRMWCHILLTMPLLGLALFFVLPFSPALALYLVLVLLSLLLYYKIMESMQVPVATGPEALLGQVVTTGDDGSIRWQGEWWKARPLLPHQRVRIVDIRGLEVQVEPVEAVENQSGVNT</sequence>
<dbReference type="OrthoDB" id="5289056at2"/>
<keyword evidence="1" id="KW-1133">Transmembrane helix</keyword>
<evidence type="ECO:0000259" key="2">
    <source>
        <dbReference type="Pfam" id="PF01957"/>
    </source>
</evidence>
<evidence type="ECO:0000313" key="4">
    <source>
        <dbReference type="Proteomes" id="UP000317371"/>
    </source>
</evidence>
<evidence type="ECO:0000256" key="1">
    <source>
        <dbReference type="SAM" id="Phobius"/>
    </source>
</evidence>
<gene>
    <name evidence="3" type="ORF">FKZ61_07790</name>
</gene>
<keyword evidence="1" id="KW-0472">Membrane</keyword>
<keyword evidence="1" id="KW-0812">Transmembrane</keyword>
<comment type="caution">
    <text evidence="3">The sequence shown here is derived from an EMBL/GenBank/DDBJ whole genome shotgun (WGS) entry which is preliminary data.</text>
</comment>
<keyword evidence="4" id="KW-1185">Reference proteome</keyword>
<organism evidence="3 4">
    <name type="scientific">Litorilinea aerophila</name>
    <dbReference type="NCBI Taxonomy" id="1204385"/>
    <lineage>
        <taxon>Bacteria</taxon>
        <taxon>Bacillati</taxon>
        <taxon>Chloroflexota</taxon>
        <taxon>Caldilineae</taxon>
        <taxon>Caldilineales</taxon>
        <taxon>Caldilineaceae</taxon>
        <taxon>Litorilinea</taxon>
    </lineage>
</organism>
<reference evidence="3 4" key="1">
    <citation type="submission" date="2019-06" db="EMBL/GenBank/DDBJ databases">
        <title>Genome sequence of Litorilinea aerophila BAA-2444.</title>
        <authorList>
            <person name="Maclea K.S."/>
            <person name="Maurais E.G."/>
            <person name="Iannazzi L.C."/>
        </authorList>
    </citation>
    <scope>NUCLEOTIDE SEQUENCE [LARGE SCALE GENOMIC DNA]</scope>
    <source>
        <strain evidence="3 4">ATCC BAA-2444</strain>
    </source>
</reference>
<dbReference type="InParanoid" id="A0A540VHZ3"/>
<protein>
    <recommendedName>
        <fullName evidence="2">NfeD-like C-terminal domain-containing protein</fullName>
    </recommendedName>
</protein>
<dbReference type="Proteomes" id="UP000317371">
    <property type="component" value="Unassembled WGS sequence"/>
</dbReference>
<dbReference type="EMBL" id="VIGC01000008">
    <property type="protein sequence ID" value="TQE96384.1"/>
    <property type="molecule type" value="Genomic_DNA"/>
</dbReference>